<organism evidence="2">
    <name type="scientific">Athelia psychrophila</name>
    <dbReference type="NCBI Taxonomy" id="1759441"/>
    <lineage>
        <taxon>Eukaryota</taxon>
        <taxon>Fungi</taxon>
        <taxon>Dikarya</taxon>
        <taxon>Basidiomycota</taxon>
        <taxon>Agaricomycotina</taxon>
        <taxon>Agaricomycetes</taxon>
        <taxon>Agaricomycetidae</taxon>
        <taxon>Atheliales</taxon>
        <taxon>Atheliaceae</taxon>
        <taxon>Athelia</taxon>
    </lineage>
</organism>
<sequence length="221" mass="23995">DEDDTIPLGSIPDALARLDIPVDDDVLQVFNNAASGWSAPASAPTAVAEGASVTRKDFRAICTVLLDIEVEEEPPALPADSGEDDDVEEEDEYESEQASENVSDSEEEYTNDQPSTSRRTRIRARHRSSSASSSSAHAPKPLTASQKKEALTAFALFFPSLPAEQLSKQRLKIRDINRVASLLKEKISAEETVEMLTTFSTSPDGSMGLSDFERMMQAAAM</sequence>
<reference evidence="2" key="1">
    <citation type="journal article" date="2016" name="Mol. Biol. Evol.">
        <title>Comparative Genomics of Early-Diverging Mushroom-Forming Fungi Provides Insights into the Origins of Lignocellulose Decay Capabilities.</title>
        <authorList>
            <person name="Nagy L.G."/>
            <person name="Riley R."/>
            <person name="Tritt A."/>
            <person name="Adam C."/>
            <person name="Daum C."/>
            <person name="Floudas D."/>
            <person name="Sun H."/>
            <person name="Yadav J.S."/>
            <person name="Pangilinan J."/>
            <person name="Larsson K.H."/>
            <person name="Matsuura K."/>
            <person name="Barry K."/>
            <person name="Labutti K."/>
            <person name="Kuo R."/>
            <person name="Ohm R.A."/>
            <person name="Bhattacharya S.S."/>
            <person name="Shirouzu T."/>
            <person name="Yoshinaga Y."/>
            <person name="Martin F.M."/>
            <person name="Grigoriev I.V."/>
            <person name="Hibbett D.S."/>
        </authorList>
    </citation>
    <scope>NUCLEOTIDE SEQUENCE [LARGE SCALE GENOMIC DNA]</scope>
    <source>
        <strain evidence="2">CBS 109695</strain>
    </source>
</reference>
<accession>A0A166RBU3</accession>
<proteinExistence type="predicted"/>
<feature type="non-terminal residue" evidence="2">
    <location>
        <position position="221"/>
    </location>
</feature>
<feature type="region of interest" description="Disordered" evidence="1">
    <location>
        <begin position="71"/>
        <end position="144"/>
    </location>
</feature>
<name>A0A166RBU3_9AGAM</name>
<dbReference type="EMBL" id="KV417505">
    <property type="protein sequence ID" value="KZP28113.1"/>
    <property type="molecule type" value="Genomic_DNA"/>
</dbReference>
<dbReference type="Gene3D" id="1.10.238.10">
    <property type="entry name" value="EF-hand"/>
    <property type="match status" value="1"/>
</dbReference>
<protein>
    <recommendedName>
        <fullName evidence="3">EF-hand domain-containing protein</fullName>
    </recommendedName>
</protein>
<dbReference type="AlphaFoldDB" id="A0A166RBU3"/>
<dbReference type="OrthoDB" id="2530165at2759"/>
<evidence type="ECO:0000256" key="1">
    <source>
        <dbReference type="SAM" id="MobiDB-lite"/>
    </source>
</evidence>
<evidence type="ECO:0000313" key="2">
    <source>
        <dbReference type="EMBL" id="KZP28113.1"/>
    </source>
</evidence>
<feature type="compositionally biased region" description="Basic residues" evidence="1">
    <location>
        <begin position="118"/>
        <end position="128"/>
    </location>
</feature>
<feature type="compositionally biased region" description="Acidic residues" evidence="1">
    <location>
        <begin position="81"/>
        <end position="110"/>
    </location>
</feature>
<gene>
    <name evidence="2" type="ORF">FIBSPDRAFT_684080</name>
</gene>
<feature type="compositionally biased region" description="Low complexity" evidence="1">
    <location>
        <begin position="129"/>
        <end position="138"/>
    </location>
</feature>
<feature type="non-terminal residue" evidence="2">
    <location>
        <position position="1"/>
    </location>
</feature>
<evidence type="ECO:0008006" key="3">
    <source>
        <dbReference type="Google" id="ProtNLM"/>
    </source>
</evidence>